<reference evidence="1 2" key="1">
    <citation type="submission" date="2022-11" db="EMBL/GenBank/DDBJ databases">
        <title>Minimal conservation of predation-associated metabolite biosynthetic gene clusters underscores biosynthetic potential of Myxococcota including descriptions for ten novel species: Archangium lansinium sp. nov., Myxococcus landrumus sp. nov., Nannocystis bai.</title>
        <authorList>
            <person name="Ahearne A."/>
            <person name="Stevens C."/>
            <person name="Dowd S."/>
        </authorList>
    </citation>
    <scope>NUCLEOTIDE SEQUENCE [LARGE SCALE GENOMIC DNA]</scope>
    <source>
        <strain evidence="1 2">NCELM</strain>
    </source>
</reference>
<gene>
    <name evidence="1" type="ORF">POL58_01710</name>
</gene>
<evidence type="ECO:0000313" key="2">
    <source>
        <dbReference type="Proteomes" id="UP001217838"/>
    </source>
</evidence>
<organism evidence="1 2">
    <name type="scientific">Nannocystis radixulma</name>
    <dbReference type="NCBI Taxonomy" id="2995305"/>
    <lineage>
        <taxon>Bacteria</taxon>
        <taxon>Pseudomonadati</taxon>
        <taxon>Myxococcota</taxon>
        <taxon>Polyangia</taxon>
        <taxon>Nannocystales</taxon>
        <taxon>Nannocystaceae</taxon>
        <taxon>Nannocystis</taxon>
    </lineage>
</organism>
<evidence type="ECO:0000313" key="1">
    <source>
        <dbReference type="EMBL" id="MDC0666429.1"/>
    </source>
</evidence>
<dbReference type="RefSeq" id="WP_271993970.1">
    <property type="nucleotide sequence ID" value="NZ_JAQNDN010000001.1"/>
</dbReference>
<dbReference type="Proteomes" id="UP001217838">
    <property type="component" value="Unassembled WGS sequence"/>
</dbReference>
<keyword evidence="2" id="KW-1185">Reference proteome</keyword>
<accession>A0ABT5AX55</accession>
<sequence>MSQISSGNPVIDARMAELLAGGVPFHMFSLPFRLRFQFTGEVAQAARGSAIAFSGPAKLSEPFVLPTQLTVTIDGDGRHELRFGAVDVAGVLEREVRGRLVGSARATYDRLVQPYAPQLRNGTVIVASHAGDDRVLGPIGAGINFYGEVAFAAVEPTRALCKSFPQAQLDARVLPLHVGCRNDATLTFVIEGSAALGVELGTPAVTLDRLALRVTQASASPVAAAAVPFTLRVGGETKPFAGALADAGGKVTIIGSLDAEAAAWADPLGARGLTLTNVQVRLQPTGAAPYVRVELQAGTRIGGEKVDAKPILLFDAAAPERAVLRIISDVVTDLRRLLAGLIDPKWLPDALIGLPLDDYALAIAPNGGAIEGTTYATGIALRGAIDLWGFRASVDGALSFSGGGHLYGAMSRIAFPEEGWLIHIRGEGEAGPSLRLDFSEAKRGVHVIGAVKIVTRYNHAFELVVEREHLKIALGKTQLGIYAGGVLEVGDGKVTLTAESNFHGRCKVPLGRFSIELDADVAAAYRATGTRDLVRQDVVFRLDACGAEIDFAANAGTLRFEEVESLAKFFAQQSERIGQLIAQQMLLGPLAGIAWLQQYLPDPTQVAMVARDVGMACGAAADAIRQVFSLGAEACATSLRLAQYSTYKIAEAMTTAYGMTERAAGELLDTIGVPAKDIAKAMHKAFDWSAEETAEFCKDVLDLGDKATRNALEAADYSSKEIKKAMKDVFDWTEDMWNSFIDLF</sequence>
<protein>
    <submittedName>
        <fullName evidence="1">Uncharacterized protein</fullName>
    </submittedName>
</protein>
<name>A0ABT5AX55_9BACT</name>
<comment type="caution">
    <text evidence="1">The sequence shown here is derived from an EMBL/GenBank/DDBJ whole genome shotgun (WGS) entry which is preliminary data.</text>
</comment>
<proteinExistence type="predicted"/>
<dbReference type="EMBL" id="JAQNDN010000001">
    <property type="protein sequence ID" value="MDC0666429.1"/>
    <property type="molecule type" value="Genomic_DNA"/>
</dbReference>